<sequence>MEASIALYARIREIGLQMLATRARLGFGFGWRLAPTQDGDDFGRNRRMWRLNWVWESLRSCRKQIEAELSFGL</sequence>
<evidence type="ECO:0000313" key="1">
    <source>
        <dbReference type="EMBL" id="KAH0466753.1"/>
    </source>
</evidence>
<dbReference type="AlphaFoldDB" id="A0AAV7HFE3"/>
<name>A0AAV7HFE3_DENCH</name>
<reference evidence="1 2" key="1">
    <citation type="journal article" date="2021" name="Hortic Res">
        <title>Chromosome-scale assembly of the Dendrobium chrysotoxum genome enhances the understanding of orchid evolution.</title>
        <authorList>
            <person name="Zhang Y."/>
            <person name="Zhang G.Q."/>
            <person name="Zhang D."/>
            <person name="Liu X.D."/>
            <person name="Xu X.Y."/>
            <person name="Sun W.H."/>
            <person name="Yu X."/>
            <person name="Zhu X."/>
            <person name="Wang Z.W."/>
            <person name="Zhao X."/>
            <person name="Zhong W.Y."/>
            <person name="Chen H."/>
            <person name="Yin W.L."/>
            <person name="Huang T."/>
            <person name="Niu S.C."/>
            <person name="Liu Z.J."/>
        </authorList>
    </citation>
    <scope>NUCLEOTIDE SEQUENCE [LARGE SCALE GENOMIC DNA]</scope>
    <source>
        <strain evidence="1">Lindl</strain>
    </source>
</reference>
<accession>A0AAV7HFE3</accession>
<gene>
    <name evidence="1" type="ORF">IEQ34_003991</name>
</gene>
<keyword evidence="2" id="KW-1185">Reference proteome</keyword>
<comment type="caution">
    <text evidence="1">The sequence shown here is derived from an EMBL/GenBank/DDBJ whole genome shotgun (WGS) entry which is preliminary data.</text>
</comment>
<dbReference type="Proteomes" id="UP000775213">
    <property type="component" value="Unassembled WGS sequence"/>
</dbReference>
<evidence type="ECO:0000313" key="2">
    <source>
        <dbReference type="Proteomes" id="UP000775213"/>
    </source>
</evidence>
<dbReference type="EMBL" id="JAGFBR010000005">
    <property type="protein sequence ID" value="KAH0466753.1"/>
    <property type="molecule type" value="Genomic_DNA"/>
</dbReference>
<protein>
    <submittedName>
        <fullName evidence="1">Uncharacterized protein</fullName>
    </submittedName>
</protein>
<organism evidence="1 2">
    <name type="scientific">Dendrobium chrysotoxum</name>
    <name type="common">Orchid</name>
    <dbReference type="NCBI Taxonomy" id="161865"/>
    <lineage>
        <taxon>Eukaryota</taxon>
        <taxon>Viridiplantae</taxon>
        <taxon>Streptophyta</taxon>
        <taxon>Embryophyta</taxon>
        <taxon>Tracheophyta</taxon>
        <taxon>Spermatophyta</taxon>
        <taxon>Magnoliopsida</taxon>
        <taxon>Liliopsida</taxon>
        <taxon>Asparagales</taxon>
        <taxon>Orchidaceae</taxon>
        <taxon>Epidendroideae</taxon>
        <taxon>Malaxideae</taxon>
        <taxon>Dendrobiinae</taxon>
        <taxon>Dendrobium</taxon>
    </lineage>
</organism>
<proteinExistence type="predicted"/>